<dbReference type="InterPro" id="IPR003961">
    <property type="entry name" value="FN3_dom"/>
</dbReference>
<evidence type="ECO:0000259" key="5">
    <source>
        <dbReference type="Pfam" id="PF00149"/>
    </source>
</evidence>
<feature type="domain" description="Calcineurin-like phosphoesterase" evidence="5">
    <location>
        <begin position="137"/>
        <end position="365"/>
    </location>
</feature>
<evidence type="ECO:0000313" key="8">
    <source>
        <dbReference type="EMBL" id="KIL63424.1"/>
    </source>
</evidence>
<name>A0A0C2T9S2_AMAMK</name>
<dbReference type="STRING" id="946122.A0A0C2T9S2"/>
<dbReference type="Gene3D" id="3.60.21.10">
    <property type="match status" value="1"/>
</dbReference>
<dbReference type="EC" id="3.1.3.2" evidence="4"/>
<dbReference type="EMBL" id="KN818259">
    <property type="protein sequence ID" value="KIL63424.1"/>
    <property type="molecule type" value="Genomic_DNA"/>
</dbReference>
<reference evidence="8 9" key="1">
    <citation type="submission" date="2014-04" db="EMBL/GenBank/DDBJ databases">
        <title>Evolutionary Origins and Diversification of the Mycorrhizal Mutualists.</title>
        <authorList>
            <consortium name="DOE Joint Genome Institute"/>
            <consortium name="Mycorrhizal Genomics Consortium"/>
            <person name="Kohler A."/>
            <person name="Kuo A."/>
            <person name="Nagy L.G."/>
            <person name="Floudas D."/>
            <person name="Copeland A."/>
            <person name="Barry K.W."/>
            <person name="Cichocki N."/>
            <person name="Veneault-Fourrey C."/>
            <person name="LaButti K."/>
            <person name="Lindquist E.A."/>
            <person name="Lipzen A."/>
            <person name="Lundell T."/>
            <person name="Morin E."/>
            <person name="Murat C."/>
            <person name="Riley R."/>
            <person name="Ohm R."/>
            <person name="Sun H."/>
            <person name="Tunlid A."/>
            <person name="Henrissat B."/>
            <person name="Grigoriev I.V."/>
            <person name="Hibbett D.S."/>
            <person name="Martin F."/>
        </authorList>
    </citation>
    <scope>NUCLEOTIDE SEQUENCE [LARGE SCALE GENOMIC DNA]</scope>
    <source>
        <strain evidence="8 9">Koide BX008</strain>
    </source>
</reference>
<dbReference type="SUPFAM" id="SSF56300">
    <property type="entry name" value="Metallo-dependent phosphatases"/>
    <property type="match status" value="1"/>
</dbReference>
<dbReference type="InterPro" id="IPR029052">
    <property type="entry name" value="Metallo-depent_PP-like"/>
</dbReference>
<keyword evidence="3" id="KW-0325">Glycoprotein</keyword>
<dbReference type="Pfam" id="PF00149">
    <property type="entry name" value="Metallophos"/>
    <property type="match status" value="1"/>
</dbReference>
<keyword evidence="2 4" id="KW-0378">Hydrolase</keyword>
<dbReference type="InterPro" id="IPR025733">
    <property type="entry name" value="PAPs_C"/>
</dbReference>
<dbReference type="Pfam" id="PF16656">
    <property type="entry name" value="Pur_ac_phosph_N"/>
    <property type="match status" value="1"/>
</dbReference>
<evidence type="ECO:0000256" key="2">
    <source>
        <dbReference type="ARBA" id="ARBA00022801"/>
    </source>
</evidence>
<dbReference type="CDD" id="cd00063">
    <property type="entry name" value="FN3"/>
    <property type="match status" value="1"/>
</dbReference>
<dbReference type="Pfam" id="PF14008">
    <property type="entry name" value="Metallophos_C"/>
    <property type="match status" value="1"/>
</dbReference>
<evidence type="ECO:0000313" key="9">
    <source>
        <dbReference type="Proteomes" id="UP000054549"/>
    </source>
</evidence>
<dbReference type="PANTHER" id="PTHR22953:SF145">
    <property type="entry name" value="PURPLE ACID PHOSPHATASE"/>
    <property type="match status" value="1"/>
</dbReference>
<evidence type="ECO:0000259" key="7">
    <source>
        <dbReference type="Pfam" id="PF16656"/>
    </source>
</evidence>
<evidence type="ECO:0000256" key="3">
    <source>
        <dbReference type="ARBA" id="ARBA00023180"/>
    </source>
</evidence>
<dbReference type="InterPro" id="IPR004843">
    <property type="entry name" value="Calcineurin-like_PHP"/>
</dbReference>
<dbReference type="HOGENOM" id="CLU_013387_2_2_1"/>
<dbReference type="SUPFAM" id="SSF49363">
    <property type="entry name" value="Purple acid phosphatase, N-terminal domain"/>
    <property type="match status" value="1"/>
</dbReference>
<dbReference type="InParanoid" id="A0A0C2T9S2"/>
<sequence>MQLRLAYAGSTGMVVSWNTYAQLSQPKVFYGRHPWLLKSTASSNVSVTYPSSTTYNNHVKITGLHPNTQYYYLPENSNATTPYTFKTSRIAGDSTSYSIAYVADLGLIGPQGLWTTVGNGAANPLGPNDTTTVQSLQHNSDGVDFLWHGGDIAYADAWLKEEIQGFVPNTTIADGYKVYESLLNQYYDEMMPLTSKKPYMVGPGNHEANCDNGGTKDKAHNITYTASICVPGQTNFTGFINHFRMPSTESLGLGNFWYSFDHGMAHYIQFDTETDLGHGTIGPDEIGGSGGGENSGPFGSYRDAQIDWLQKDLAAVDREKTPWVVVGGHRPWYISGSPCVECQKTFEPIFLNHSVDLVLSGHVHAFERQAPLNNFVTDPNELHNPSYPWYISNGAAGHYDGLDTLNRPLQNYSRYAVDTAYGWSRLTFHNCTHLTHEFVASANGSVLDSATLFKDRSCKGLNDGDSGGYGDDR</sequence>
<comment type="catalytic activity">
    <reaction evidence="4">
        <text>a phosphate monoester + H2O = an alcohol + phosphate</text>
        <dbReference type="Rhea" id="RHEA:15017"/>
        <dbReference type="ChEBI" id="CHEBI:15377"/>
        <dbReference type="ChEBI" id="CHEBI:30879"/>
        <dbReference type="ChEBI" id="CHEBI:43474"/>
        <dbReference type="ChEBI" id="CHEBI:67140"/>
        <dbReference type="EC" id="3.1.3.2"/>
    </reaction>
</comment>
<feature type="domain" description="Purple acid phosphatase N-terminal" evidence="7">
    <location>
        <begin position="2"/>
        <end position="87"/>
    </location>
</feature>
<gene>
    <name evidence="8" type="ORF">M378DRAFT_12165</name>
</gene>
<comment type="similarity">
    <text evidence="4">Belongs to the metallophosphoesterase superfamily. Purple acid phosphatase family.</text>
</comment>
<organism evidence="8 9">
    <name type="scientific">Amanita muscaria (strain Koide BX008)</name>
    <dbReference type="NCBI Taxonomy" id="946122"/>
    <lineage>
        <taxon>Eukaryota</taxon>
        <taxon>Fungi</taxon>
        <taxon>Dikarya</taxon>
        <taxon>Basidiomycota</taxon>
        <taxon>Agaricomycotina</taxon>
        <taxon>Agaricomycetes</taxon>
        <taxon>Agaricomycetidae</taxon>
        <taxon>Agaricales</taxon>
        <taxon>Pluteineae</taxon>
        <taxon>Amanitaceae</taxon>
        <taxon>Amanita</taxon>
    </lineage>
</organism>
<dbReference type="GO" id="GO:0003993">
    <property type="term" value="F:acid phosphatase activity"/>
    <property type="evidence" value="ECO:0007669"/>
    <property type="project" value="UniProtKB-EC"/>
</dbReference>
<protein>
    <recommendedName>
        <fullName evidence="4">Purple acid phosphatase</fullName>
        <ecNumber evidence="4">3.1.3.2</ecNumber>
    </recommendedName>
</protein>
<feature type="domain" description="Purple acid phosphatase C-terminal" evidence="6">
    <location>
        <begin position="388"/>
        <end position="449"/>
    </location>
</feature>
<dbReference type="InterPro" id="IPR015914">
    <property type="entry name" value="PAPs_N"/>
</dbReference>
<dbReference type="InterPro" id="IPR039331">
    <property type="entry name" value="PAPs-like"/>
</dbReference>
<dbReference type="GO" id="GO:0046872">
    <property type="term" value="F:metal ion binding"/>
    <property type="evidence" value="ECO:0007669"/>
    <property type="project" value="InterPro"/>
</dbReference>
<keyword evidence="1" id="KW-0732">Signal</keyword>
<proteinExistence type="inferred from homology"/>
<dbReference type="Gene3D" id="2.60.40.380">
    <property type="entry name" value="Purple acid phosphatase-like, N-terminal"/>
    <property type="match status" value="1"/>
</dbReference>
<evidence type="ECO:0000256" key="4">
    <source>
        <dbReference type="RuleBase" id="RU361203"/>
    </source>
</evidence>
<dbReference type="OrthoDB" id="45007at2759"/>
<evidence type="ECO:0000256" key="1">
    <source>
        <dbReference type="ARBA" id="ARBA00022729"/>
    </source>
</evidence>
<keyword evidence="9" id="KW-1185">Reference proteome</keyword>
<dbReference type="AlphaFoldDB" id="A0A0C2T9S2"/>
<dbReference type="InterPro" id="IPR008963">
    <property type="entry name" value="Purple_acid_Pase-like_N"/>
</dbReference>
<dbReference type="InterPro" id="IPR041792">
    <property type="entry name" value="MPP_PAP"/>
</dbReference>
<dbReference type="Proteomes" id="UP000054549">
    <property type="component" value="Unassembled WGS sequence"/>
</dbReference>
<evidence type="ECO:0000259" key="6">
    <source>
        <dbReference type="Pfam" id="PF14008"/>
    </source>
</evidence>
<dbReference type="PANTHER" id="PTHR22953">
    <property type="entry name" value="ACID PHOSPHATASE RELATED"/>
    <property type="match status" value="1"/>
</dbReference>
<dbReference type="CDD" id="cd00839">
    <property type="entry name" value="MPP_PAPs"/>
    <property type="match status" value="1"/>
</dbReference>
<accession>A0A0C2T9S2</accession>